<keyword evidence="2" id="KW-1185">Reference proteome</keyword>
<name>A0A4C1T949_EUMVA</name>
<evidence type="ECO:0000313" key="2">
    <source>
        <dbReference type="Proteomes" id="UP000299102"/>
    </source>
</evidence>
<proteinExistence type="predicted"/>
<evidence type="ECO:0000313" key="1">
    <source>
        <dbReference type="EMBL" id="GBP10962.1"/>
    </source>
</evidence>
<accession>A0A4C1T949</accession>
<gene>
    <name evidence="1" type="ORF">EVAR_5520_1</name>
</gene>
<comment type="caution">
    <text evidence="1">The sequence shown here is derived from an EMBL/GenBank/DDBJ whole genome shotgun (WGS) entry which is preliminary data.</text>
</comment>
<reference evidence="1 2" key="1">
    <citation type="journal article" date="2019" name="Commun. Biol.">
        <title>The bagworm genome reveals a unique fibroin gene that provides high tensile strength.</title>
        <authorList>
            <person name="Kono N."/>
            <person name="Nakamura H."/>
            <person name="Ohtoshi R."/>
            <person name="Tomita M."/>
            <person name="Numata K."/>
            <person name="Arakawa K."/>
        </authorList>
    </citation>
    <scope>NUCLEOTIDE SEQUENCE [LARGE SCALE GENOMIC DNA]</scope>
</reference>
<organism evidence="1 2">
    <name type="scientific">Eumeta variegata</name>
    <name type="common">Bagworm moth</name>
    <name type="synonym">Eumeta japonica</name>
    <dbReference type="NCBI Taxonomy" id="151549"/>
    <lineage>
        <taxon>Eukaryota</taxon>
        <taxon>Metazoa</taxon>
        <taxon>Ecdysozoa</taxon>
        <taxon>Arthropoda</taxon>
        <taxon>Hexapoda</taxon>
        <taxon>Insecta</taxon>
        <taxon>Pterygota</taxon>
        <taxon>Neoptera</taxon>
        <taxon>Endopterygota</taxon>
        <taxon>Lepidoptera</taxon>
        <taxon>Glossata</taxon>
        <taxon>Ditrysia</taxon>
        <taxon>Tineoidea</taxon>
        <taxon>Psychidae</taxon>
        <taxon>Oiketicinae</taxon>
        <taxon>Eumeta</taxon>
    </lineage>
</organism>
<protein>
    <submittedName>
        <fullName evidence="1">Uncharacterized protein</fullName>
    </submittedName>
</protein>
<dbReference type="EMBL" id="BGZK01000043">
    <property type="protein sequence ID" value="GBP10962.1"/>
    <property type="molecule type" value="Genomic_DNA"/>
</dbReference>
<sequence length="163" mass="18680">MQRMFVQIPRKILESIENRKRFRAFVTCRRPRTTDDGGDRRLENVCEVFEIRGSRVNLESGLLAHAPSPKSQRTVGWDRPRAVNRRRCTGRPLTRLADGRAPPARAPALSTRSSFTSRLRVRWTRIRLHCAQSGICRGDVKWSEDGRILDSSKVQTVDASIRV</sequence>
<dbReference type="Proteomes" id="UP000299102">
    <property type="component" value="Unassembled WGS sequence"/>
</dbReference>
<dbReference type="AlphaFoldDB" id="A0A4C1T949"/>